<dbReference type="Proteomes" id="UP000555411">
    <property type="component" value="Unassembled WGS sequence"/>
</dbReference>
<proteinExistence type="predicted"/>
<keyword evidence="1" id="KW-1133">Transmembrane helix</keyword>
<comment type="caution">
    <text evidence="2">The sequence shown here is derived from an EMBL/GenBank/DDBJ whole genome shotgun (WGS) entry which is preliminary data.</text>
</comment>
<protein>
    <submittedName>
        <fullName evidence="2">DUF2065 domain-containing protein</fullName>
    </submittedName>
</protein>
<organism evidence="2 3">
    <name type="scientific">Paragemmobacter straminiformis</name>
    <dbReference type="NCBI Taxonomy" id="2045119"/>
    <lineage>
        <taxon>Bacteria</taxon>
        <taxon>Pseudomonadati</taxon>
        <taxon>Pseudomonadota</taxon>
        <taxon>Alphaproteobacteria</taxon>
        <taxon>Rhodobacterales</taxon>
        <taxon>Paracoccaceae</taxon>
        <taxon>Paragemmobacter</taxon>
    </lineage>
</organism>
<dbReference type="AlphaFoldDB" id="A0A842HZ47"/>
<evidence type="ECO:0000313" key="3">
    <source>
        <dbReference type="Proteomes" id="UP000555411"/>
    </source>
</evidence>
<feature type="transmembrane region" description="Helical" evidence="1">
    <location>
        <begin position="44"/>
        <end position="60"/>
    </location>
</feature>
<gene>
    <name evidence="2" type="ORF">H7F16_00385</name>
</gene>
<name>A0A842HZ47_9RHOB</name>
<reference evidence="2 3" key="1">
    <citation type="journal article" date="2017" name="Int. J. Syst. Evol. Microbiol.">
        <title>Gemmobacter straminiformis sp. nov., isolated from an artificial fountain.</title>
        <authorList>
            <person name="Kang J.Y."/>
            <person name="Kim M.J."/>
            <person name="Chun J."/>
            <person name="Son K.P."/>
            <person name="Jahng K.Y."/>
        </authorList>
    </citation>
    <scope>NUCLEOTIDE SEQUENCE [LARGE SCALE GENOMIC DNA]</scope>
    <source>
        <strain evidence="2 3">CAM-8</strain>
    </source>
</reference>
<dbReference type="RefSeq" id="WP_185795578.1">
    <property type="nucleotide sequence ID" value="NZ_JACLQD010000001.1"/>
</dbReference>
<accession>A0A842HZ47</accession>
<keyword evidence="1" id="KW-0472">Membrane</keyword>
<keyword evidence="1" id="KW-0812">Transmembrane</keyword>
<evidence type="ECO:0000256" key="1">
    <source>
        <dbReference type="SAM" id="Phobius"/>
    </source>
</evidence>
<keyword evidence="3" id="KW-1185">Reference proteome</keyword>
<dbReference type="Pfam" id="PF09838">
    <property type="entry name" value="DUF2065"/>
    <property type="match status" value="1"/>
</dbReference>
<dbReference type="InterPro" id="IPR019201">
    <property type="entry name" value="DUF2065"/>
</dbReference>
<dbReference type="EMBL" id="JACLQD010000001">
    <property type="protein sequence ID" value="MBC2833942.1"/>
    <property type="molecule type" value="Genomic_DNA"/>
</dbReference>
<sequence length="62" mass="6347">MTALLHGLGAVLVIEGLAMALAPLRMERLLATLAALSRDQRRAIGLAVLASGVGLLWLAGGL</sequence>
<evidence type="ECO:0000313" key="2">
    <source>
        <dbReference type="EMBL" id="MBC2833942.1"/>
    </source>
</evidence>